<reference evidence="2" key="2">
    <citation type="submission" date="2015-01" db="EMBL/GenBank/DDBJ databases">
        <title>Evolutionary Origins and Diversification of the Mycorrhizal Mutualists.</title>
        <authorList>
            <consortium name="DOE Joint Genome Institute"/>
            <consortium name="Mycorrhizal Genomics Consortium"/>
            <person name="Kohler A."/>
            <person name="Kuo A."/>
            <person name="Nagy L.G."/>
            <person name="Floudas D."/>
            <person name="Copeland A."/>
            <person name="Barry K.W."/>
            <person name="Cichocki N."/>
            <person name="Veneault-Fourrey C."/>
            <person name="LaButti K."/>
            <person name="Lindquist E.A."/>
            <person name="Lipzen A."/>
            <person name="Lundell T."/>
            <person name="Morin E."/>
            <person name="Murat C."/>
            <person name="Riley R."/>
            <person name="Ohm R."/>
            <person name="Sun H."/>
            <person name="Tunlid A."/>
            <person name="Henrissat B."/>
            <person name="Grigoriev I.V."/>
            <person name="Hibbett D.S."/>
            <person name="Martin F."/>
        </authorList>
    </citation>
    <scope>NUCLEOTIDE SEQUENCE [LARGE SCALE GENOMIC DNA]</scope>
    <source>
        <strain evidence="2">h7</strain>
    </source>
</reference>
<dbReference type="AlphaFoldDB" id="A0A0C3BL88"/>
<dbReference type="Proteomes" id="UP000053424">
    <property type="component" value="Unassembled WGS sequence"/>
</dbReference>
<proteinExistence type="predicted"/>
<organism evidence="1 2">
    <name type="scientific">Hebeloma cylindrosporum</name>
    <dbReference type="NCBI Taxonomy" id="76867"/>
    <lineage>
        <taxon>Eukaryota</taxon>
        <taxon>Fungi</taxon>
        <taxon>Dikarya</taxon>
        <taxon>Basidiomycota</taxon>
        <taxon>Agaricomycotina</taxon>
        <taxon>Agaricomycetes</taxon>
        <taxon>Agaricomycetidae</taxon>
        <taxon>Agaricales</taxon>
        <taxon>Agaricineae</taxon>
        <taxon>Hymenogastraceae</taxon>
        <taxon>Hebeloma</taxon>
    </lineage>
</organism>
<dbReference type="EMBL" id="KN831797">
    <property type="protein sequence ID" value="KIM37480.1"/>
    <property type="molecule type" value="Genomic_DNA"/>
</dbReference>
<evidence type="ECO:0000313" key="1">
    <source>
        <dbReference type="EMBL" id="KIM37480.1"/>
    </source>
</evidence>
<sequence>MIFSLRPDAPLALIDDLIGFVDSNENPSTKGPLERRPPLTFSCSKGASLKDCRLMVKELFDFYHVVEREGVLRLERNSKERIAKVSRLTNIRHLIWPMYKRNWASKGFTELVRRGQHHINTNRYLPIEYALNDSDTPSGSDSS</sequence>
<gene>
    <name evidence="1" type="ORF">M413DRAFT_448525</name>
</gene>
<keyword evidence="2" id="KW-1185">Reference proteome</keyword>
<evidence type="ECO:0000313" key="2">
    <source>
        <dbReference type="Proteomes" id="UP000053424"/>
    </source>
</evidence>
<protein>
    <submittedName>
        <fullName evidence="1">Uncharacterized protein</fullName>
    </submittedName>
</protein>
<reference evidence="1 2" key="1">
    <citation type="submission" date="2014-04" db="EMBL/GenBank/DDBJ databases">
        <authorList>
            <consortium name="DOE Joint Genome Institute"/>
            <person name="Kuo A."/>
            <person name="Gay G."/>
            <person name="Dore J."/>
            <person name="Kohler A."/>
            <person name="Nagy L.G."/>
            <person name="Floudas D."/>
            <person name="Copeland A."/>
            <person name="Barry K.W."/>
            <person name="Cichocki N."/>
            <person name="Veneault-Fourrey C."/>
            <person name="LaButti K."/>
            <person name="Lindquist E.A."/>
            <person name="Lipzen A."/>
            <person name="Lundell T."/>
            <person name="Morin E."/>
            <person name="Murat C."/>
            <person name="Sun H."/>
            <person name="Tunlid A."/>
            <person name="Henrissat B."/>
            <person name="Grigoriev I.V."/>
            <person name="Hibbett D.S."/>
            <person name="Martin F."/>
            <person name="Nordberg H.P."/>
            <person name="Cantor M.N."/>
            <person name="Hua S.X."/>
        </authorList>
    </citation>
    <scope>NUCLEOTIDE SEQUENCE [LARGE SCALE GENOMIC DNA]</scope>
    <source>
        <strain evidence="2">h7</strain>
    </source>
</reference>
<name>A0A0C3BL88_HEBCY</name>
<accession>A0A0C3BL88</accession>
<dbReference type="HOGENOM" id="CLU_1806398_0_0_1"/>